<dbReference type="GO" id="GO:0004519">
    <property type="term" value="F:endonuclease activity"/>
    <property type="evidence" value="ECO:0007669"/>
    <property type="project" value="UniProtKB-KW"/>
</dbReference>
<dbReference type="Pfam" id="PF03184">
    <property type="entry name" value="DDE_1"/>
    <property type="match status" value="1"/>
</dbReference>
<evidence type="ECO:0000313" key="3">
    <source>
        <dbReference type="EMBL" id="KAK9754853.1"/>
    </source>
</evidence>
<dbReference type="GO" id="GO:0003677">
    <property type="term" value="F:DNA binding"/>
    <property type="evidence" value="ECO:0007669"/>
    <property type="project" value="TreeGrafter"/>
</dbReference>
<dbReference type="InterPro" id="IPR050863">
    <property type="entry name" value="CenT-Element_Derived"/>
</dbReference>
<organism evidence="3 4">
    <name type="scientific">Popillia japonica</name>
    <name type="common">Japanese beetle</name>
    <dbReference type="NCBI Taxonomy" id="7064"/>
    <lineage>
        <taxon>Eukaryota</taxon>
        <taxon>Metazoa</taxon>
        <taxon>Ecdysozoa</taxon>
        <taxon>Arthropoda</taxon>
        <taxon>Hexapoda</taxon>
        <taxon>Insecta</taxon>
        <taxon>Pterygota</taxon>
        <taxon>Neoptera</taxon>
        <taxon>Endopterygota</taxon>
        <taxon>Coleoptera</taxon>
        <taxon>Polyphaga</taxon>
        <taxon>Scarabaeiformia</taxon>
        <taxon>Scarabaeidae</taxon>
        <taxon>Rutelinae</taxon>
        <taxon>Popillia</taxon>
    </lineage>
</organism>
<proteinExistence type="predicted"/>
<dbReference type="AlphaFoldDB" id="A0AAW1NA75"/>
<name>A0AAW1NA75_POPJA</name>
<dbReference type="Proteomes" id="UP001458880">
    <property type="component" value="Unassembled WGS sequence"/>
</dbReference>
<sequence length="552" mass="63022">MEVLDRCSAEMPKVQKSKDYRKTYSEVCLQRALEEFRLGPNFKKVEPGHKTYLTKDEENKIVEWILDSQKKGFPRRHMDIQLSVKAFIDADNRPTPFKDNMPGNKWFKLFCKVIAPKGCKNVYEVEQGDAKQNLTVMFSFSAAGIVTPPLVVYPNKRLPRAIIDKVPDDWGIGTSDNGWMKGEVFIDYIKNVFYPYLKKTNIEFPVILFLDGHKSHLSYQLSQLCSELQIILIALYPNCTRILQPADVGCFKPLKSFWKTAVADWRPISSLKPETLINGFRACGLQPWNPDALDFSKCLGTGSPNENDSRGQHSTRNSDEIKLNTHDISAIIGSEKIEEQHSTRNSDEIKLNTHDISAIIGSEKIEELKGNNENTCEKLTPQILQMPILFSNTHFDDSAQDPKYHDFPVLGSPESNNVVILENRLISKPHEIKSKCNTYWSTDETINTQKTEINQESVLQSIHEQSPINNHLCKDEFYKNNNTSDLLPENLADFSAGSQQEINEVPRFDENQHHEQTELLGSPSIKNIDMYLLKASTPKRKGKRQTCWAVLQ</sequence>
<gene>
    <name evidence="3" type="ORF">QE152_g868</name>
</gene>
<dbReference type="PANTHER" id="PTHR19303:SF74">
    <property type="entry name" value="POGO TRANSPOSABLE ELEMENT WITH KRAB DOMAIN"/>
    <property type="match status" value="1"/>
</dbReference>
<evidence type="ECO:0000259" key="2">
    <source>
        <dbReference type="Pfam" id="PF03184"/>
    </source>
</evidence>
<feature type="domain" description="DDE-1" evidence="2">
    <location>
        <begin position="131"/>
        <end position="262"/>
    </location>
</feature>
<dbReference type="InterPro" id="IPR036397">
    <property type="entry name" value="RNaseH_sf"/>
</dbReference>
<dbReference type="GO" id="GO:0005634">
    <property type="term" value="C:nucleus"/>
    <property type="evidence" value="ECO:0007669"/>
    <property type="project" value="TreeGrafter"/>
</dbReference>
<keyword evidence="3" id="KW-0255">Endonuclease</keyword>
<evidence type="ECO:0000256" key="1">
    <source>
        <dbReference type="SAM" id="MobiDB-lite"/>
    </source>
</evidence>
<evidence type="ECO:0000313" key="4">
    <source>
        <dbReference type="Proteomes" id="UP001458880"/>
    </source>
</evidence>
<dbReference type="PANTHER" id="PTHR19303">
    <property type="entry name" value="TRANSPOSON"/>
    <property type="match status" value="1"/>
</dbReference>
<keyword evidence="3" id="KW-0378">Hydrolase</keyword>
<accession>A0AAW1NA75</accession>
<keyword evidence="3" id="KW-0540">Nuclease</keyword>
<dbReference type="Gene3D" id="3.30.420.10">
    <property type="entry name" value="Ribonuclease H-like superfamily/Ribonuclease H"/>
    <property type="match status" value="1"/>
</dbReference>
<keyword evidence="4" id="KW-1185">Reference proteome</keyword>
<dbReference type="EMBL" id="JASPKY010000004">
    <property type="protein sequence ID" value="KAK9754853.1"/>
    <property type="molecule type" value="Genomic_DNA"/>
</dbReference>
<feature type="region of interest" description="Disordered" evidence="1">
    <location>
        <begin position="299"/>
        <end position="318"/>
    </location>
</feature>
<reference evidence="3 4" key="1">
    <citation type="journal article" date="2024" name="BMC Genomics">
        <title>De novo assembly and annotation of Popillia japonica's genome with initial clues to its potential as an invasive pest.</title>
        <authorList>
            <person name="Cucini C."/>
            <person name="Boschi S."/>
            <person name="Funari R."/>
            <person name="Cardaioli E."/>
            <person name="Iannotti N."/>
            <person name="Marturano G."/>
            <person name="Paoli F."/>
            <person name="Bruttini M."/>
            <person name="Carapelli A."/>
            <person name="Frati F."/>
            <person name="Nardi F."/>
        </authorList>
    </citation>
    <scope>NUCLEOTIDE SEQUENCE [LARGE SCALE GENOMIC DNA]</scope>
    <source>
        <strain evidence="3">DMR45628</strain>
    </source>
</reference>
<feature type="compositionally biased region" description="Basic and acidic residues" evidence="1">
    <location>
        <begin position="307"/>
        <end position="318"/>
    </location>
</feature>
<comment type="caution">
    <text evidence="3">The sequence shown here is derived from an EMBL/GenBank/DDBJ whole genome shotgun (WGS) entry which is preliminary data.</text>
</comment>
<protein>
    <submittedName>
        <fullName evidence="3">DDE superfamily endonuclease</fullName>
    </submittedName>
</protein>
<dbReference type="InterPro" id="IPR004875">
    <property type="entry name" value="DDE_SF_endonuclease_dom"/>
</dbReference>